<feature type="compositionally biased region" description="Basic and acidic residues" evidence="1">
    <location>
        <begin position="14"/>
        <end position="24"/>
    </location>
</feature>
<accession>A0A7U9HGC7</accession>
<protein>
    <submittedName>
        <fullName evidence="2">Uncharacterized protein</fullName>
    </submittedName>
</protein>
<evidence type="ECO:0000313" key="2">
    <source>
        <dbReference type="EMBL" id="EOY51686.1"/>
    </source>
</evidence>
<organism evidence="2 3">
    <name type="scientific">Streptomyces lividans 1326</name>
    <dbReference type="NCBI Taxonomy" id="1200984"/>
    <lineage>
        <taxon>Bacteria</taxon>
        <taxon>Bacillati</taxon>
        <taxon>Actinomycetota</taxon>
        <taxon>Actinomycetes</taxon>
        <taxon>Kitasatosporales</taxon>
        <taxon>Streptomycetaceae</taxon>
        <taxon>Streptomyces</taxon>
    </lineage>
</organism>
<gene>
    <name evidence="2" type="ORF">SLI_6981</name>
</gene>
<evidence type="ECO:0000313" key="3">
    <source>
        <dbReference type="Proteomes" id="UP000014062"/>
    </source>
</evidence>
<evidence type="ECO:0000256" key="1">
    <source>
        <dbReference type="SAM" id="MobiDB-lite"/>
    </source>
</evidence>
<feature type="region of interest" description="Disordered" evidence="1">
    <location>
        <begin position="14"/>
        <end position="37"/>
    </location>
</feature>
<reference evidence="3" key="1">
    <citation type="journal article" date="2013" name="Genome Biol. Evol.">
        <title>The genome sequence of Streptomyces lividans 66 reveals a novel tRNA-dependent peptide biosynthetic system within a metal-related genomic island.</title>
        <authorList>
            <person name="Cruz-Morales P."/>
            <person name="Vijgenboom E."/>
            <person name="Iruegas-Bocardo F."/>
            <person name="Girard G."/>
            <person name="Yanez-Guerra L.A."/>
            <person name="Ramos-Aboites H.E."/>
            <person name="Pernodet J.L."/>
            <person name="Anne J."/>
            <person name="van Wezel G.P."/>
            <person name="Barona-Gomez F."/>
        </authorList>
    </citation>
    <scope>NUCLEOTIDE SEQUENCE [LARGE SCALE GENOMIC DNA]</scope>
    <source>
        <strain evidence="3">1326</strain>
    </source>
</reference>
<name>A0A7U9HGC7_STRLI</name>
<dbReference type="Proteomes" id="UP000014062">
    <property type="component" value="Chromosome"/>
</dbReference>
<dbReference type="AlphaFoldDB" id="A0A7U9HGC7"/>
<proteinExistence type="predicted"/>
<sequence length="37" mass="4067">MDELLSEVQIERAVERSRGDRRGGLAEQQGLPPGSTK</sequence>
<dbReference type="EMBL" id="CM001889">
    <property type="protein sequence ID" value="EOY51686.1"/>
    <property type="molecule type" value="Genomic_DNA"/>
</dbReference>